<dbReference type="PANTHER" id="PTHR47618">
    <property type="entry name" value="BIFUNCTIONAL OLIGORIBONUCLEASE AND PAP PHOSPHATASE NRNA"/>
    <property type="match status" value="1"/>
</dbReference>
<keyword evidence="4" id="KW-1185">Reference proteome</keyword>
<dbReference type="InterPro" id="IPR001667">
    <property type="entry name" value="DDH_dom"/>
</dbReference>
<dbReference type="InterPro" id="IPR038763">
    <property type="entry name" value="DHH_sf"/>
</dbReference>
<dbReference type="Pfam" id="PF01368">
    <property type="entry name" value="DHH"/>
    <property type="match status" value="1"/>
</dbReference>
<reference evidence="3" key="1">
    <citation type="submission" date="2021-04" db="EMBL/GenBank/DDBJ databases">
        <authorList>
            <person name="Rodrigo-Torres L."/>
            <person name="Arahal R. D."/>
            <person name="Lucena T."/>
        </authorList>
    </citation>
    <scope>NUCLEOTIDE SEQUENCE</scope>
    <source>
        <strain evidence="3">AS29M-1</strain>
    </source>
</reference>
<evidence type="ECO:0000259" key="2">
    <source>
        <dbReference type="Pfam" id="PF02272"/>
    </source>
</evidence>
<sequence>MKNTFEEVERKLVNASSVVITSHQSPDGDAVGSSLALYHYLLKKGIKVAVILPDKFPPFLKWMGGTEQIKTFDEDPASCNHLIDQADVLFILDYNDPKRVGEDMGRSITNSSAYKVMIDHHLNPTDMANWMMSDTNSCSTAQLIYEFVCGLRDEEKMDSQIGEGIYTGLVTDSGSFRFPSVDARTHEIAAALIRKGLNHSRIHESLFDVNSLNRLKLLGYSLSEKLKVLPNIPVAVIYLSKKELDELDNQKGSTEGLVNYALSVEGIQMAAFIKEDVNKVKLSFRSKGDVAVNEFSAKHFSGGGHKNAAGGVSFDSFDETIKKFENVIYEFWK</sequence>
<organism evidence="3 4">
    <name type="scientific">Parvicella tangerina</name>
    <dbReference type="NCBI Taxonomy" id="2829795"/>
    <lineage>
        <taxon>Bacteria</taxon>
        <taxon>Pseudomonadati</taxon>
        <taxon>Bacteroidota</taxon>
        <taxon>Flavobacteriia</taxon>
        <taxon>Flavobacteriales</taxon>
        <taxon>Parvicellaceae</taxon>
        <taxon>Parvicella</taxon>
    </lineage>
</organism>
<dbReference type="RefSeq" id="WP_258541656.1">
    <property type="nucleotide sequence ID" value="NZ_OU015584.1"/>
</dbReference>
<accession>A0A916JM36</accession>
<dbReference type="GO" id="GO:0016787">
    <property type="term" value="F:hydrolase activity"/>
    <property type="evidence" value="ECO:0007669"/>
    <property type="project" value="UniProtKB-KW"/>
</dbReference>
<dbReference type="EC" id="3.1.-.-" evidence="3"/>
<dbReference type="InterPro" id="IPR051319">
    <property type="entry name" value="Oligoribo/pAp-PDE_c-di-AMP_PDE"/>
</dbReference>
<dbReference type="Proteomes" id="UP000683507">
    <property type="component" value="Chromosome"/>
</dbReference>
<dbReference type="InterPro" id="IPR003156">
    <property type="entry name" value="DHHA1_dom"/>
</dbReference>
<dbReference type="PANTHER" id="PTHR47618:SF1">
    <property type="entry name" value="BIFUNCTIONAL OLIGORIBONUCLEASE AND PAP PHOSPHATASE NRNA"/>
    <property type="match status" value="1"/>
</dbReference>
<gene>
    <name evidence="3" type="primary">nrnA</name>
    <name evidence="3" type="ORF">CRYO30217_01456</name>
</gene>
<name>A0A916JM36_9FLAO</name>
<keyword evidence="3" id="KW-0378">Hydrolase</keyword>
<dbReference type="Gene3D" id="3.90.1640.10">
    <property type="entry name" value="inorganic pyrophosphatase (n-terminal core)"/>
    <property type="match status" value="1"/>
</dbReference>
<dbReference type="AlphaFoldDB" id="A0A916JM36"/>
<dbReference type="SUPFAM" id="SSF64182">
    <property type="entry name" value="DHH phosphoesterases"/>
    <property type="match status" value="1"/>
</dbReference>
<feature type="domain" description="DHHA1" evidence="2">
    <location>
        <begin position="233"/>
        <end position="328"/>
    </location>
</feature>
<evidence type="ECO:0000313" key="4">
    <source>
        <dbReference type="Proteomes" id="UP000683507"/>
    </source>
</evidence>
<dbReference type="GO" id="GO:0003676">
    <property type="term" value="F:nucleic acid binding"/>
    <property type="evidence" value="ECO:0007669"/>
    <property type="project" value="InterPro"/>
</dbReference>
<dbReference type="Pfam" id="PF02272">
    <property type="entry name" value="DHHA1"/>
    <property type="match status" value="1"/>
</dbReference>
<proteinExistence type="predicted"/>
<dbReference type="Gene3D" id="3.10.310.30">
    <property type="match status" value="1"/>
</dbReference>
<protein>
    <submittedName>
        <fullName evidence="3">Bifunctional oligoribonuclease and PAP phosphatase NrnA</fullName>
        <ecNumber evidence="3">3.1.-.-</ecNumber>
    </submittedName>
</protein>
<feature type="domain" description="DDH" evidence="1">
    <location>
        <begin position="18"/>
        <end position="168"/>
    </location>
</feature>
<dbReference type="KEGG" id="ptan:CRYO30217_01456"/>
<evidence type="ECO:0000259" key="1">
    <source>
        <dbReference type="Pfam" id="PF01368"/>
    </source>
</evidence>
<evidence type="ECO:0000313" key="3">
    <source>
        <dbReference type="EMBL" id="CAG5080833.1"/>
    </source>
</evidence>
<dbReference type="EMBL" id="OU015584">
    <property type="protein sequence ID" value="CAG5080833.1"/>
    <property type="molecule type" value="Genomic_DNA"/>
</dbReference>